<dbReference type="HAMAP" id="MF_02040">
    <property type="entry name" value="Mrp_NBP35"/>
    <property type="match status" value="1"/>
</dbReference>
<dbReference type="InterPro" id="IPR002744">
    <property type="entry name" value="MIP18-like"/>
</dbReference>
<feature type="domain" description="MIP18 family-like" evidence="9">
    <location>
        <begin position="9"/>
        <end position="80"/>
    </location>
</feature>
<dbReference type="Pfam" id="PF01883">
    <property type="entry name" value="FeS_assembly_P"/>
    <property type="match status" value="1"/>
</dbReference>
<sequence length="361" mass="37936">MSPDALSKESLLAVLRQVKDPELGRDIVSLNMVRHLDVMDGVVSVEIVLTTPACPLRDQIQEEVRAALMALPGVKDVKVNLQASVASDGRIRGSLQLPVKNAVAVASGKGGVGKTTVAVNLAVALAKEGAAVGLLDADIYGPNVPTMLGVDRLPPFQGEKLVPAEAFGVKVMSIGFLVPQGKPLIWRGPMLHSAIRQFLSDVAWGELDYLIIDLPPGTGDAPLSLAQSIPLTGAVIVTLPQAVSVEDAARSLEMFRELNVPILGVIENMSYLELPDGSRMDIFGEGGGKRLAQKANVPFLGSIPMDPAVRIGGDHGSPVVLAQPESAPARALVDIARRLAAQISIAALQGEQPLPRIEITG</sequence>
<dbReference type="GO" id="GO:0005524">
    <property type="term" value="F:ATP binding"/>
    <property type="evidence" value="ECO:0007669"/>
    <property type="project" value="UniProtKB-UniRule"/>
</dbReference>
<keyword evidence="8" id="KW-0378">Hydrolase</keyword>
<accession>A0A0P6XJ78</accession>
<keyword evidence="5 8" id="KW-0067">ATP-binding</keyword>
<dbReference type="GO" id="GO:0140663">
    <property type="term" value="F:ATP-dependent FeS chaperone activity"/>
    <property type="evidence" value="ECO:0007669"/>
    <property type="project" value="InterPro"/>
</dbReference>
<comment type="similarity">
    <text evidence="2">In the C-terminal section; belongs to the Mrp/NBP35 ATP-binding proteins family.</text>
</comment>
<dbReference type="GO" id="GO:0016887">
    <property type="term" value="F:ATP hydrolysis activity"/>
    <property type="evidence" value="ECO:0007669"/>
    <property type="project" value="UniProtKB-UniRule"/>
</dbReference>
<dbReference type="InterPro" id="IPR000808">
    <property type="entry name" value="Mrp-like_CS"/>
</dbReference>
<dbReference type="SUPFAM" id="SSF52540">
    <property type="entry name" value="P-loop containing nucleoside triphosphate hydrolases"/>
    <property type="match status" value="1"/>
</dbReference>
<dbReference type="InterPro" id="IPR033756">
    <property type="entry name" value="YlxH/NBP35"/>
</dbReference>
<comment type="function">
    <text evidence="8">Binds and transfers iron-sulfur (Fe-S) clusters to target apoproteins. Can hydrolyze ATP.</text>
</comment>
<keyword evidence="7 8" id="KW-0411">Iron-sulfur</keyword>
<organism evidence="10 11">
    <name type="scientific">Thermanaerothrix daxensis</name>
    <dbReference type="NCBI Taxonomy" id="869279"/>
    <lineage>
        <taxon>Bacteria</taxon>
        <taxon>Bacillati</taxon>
        <taxon>Chloroflexota</taxon>
        <taxon>Anaerolineae</taxon>
        <taxon>Anaerolineales</taxon>
        <taxon>Anaerolineaceae</taxon>
        <taxon>Thermanaerothrix</taxon>
    </lineage>
</organism>
<evidence type="ECO:0000256" key="7">
    <source>
        <dbReference type="ARBA" id="ARBA00023014"/>
    </source>
</evidence>
<dbReference type="PANTHER" id="PTHR42961:SF2">
    <property type="entry name" value="IRON-SULFUR PROTEIN NUBPL"/>
    <property type="match status" value="1"/>
</dbReference>
<dbReference type="PATRIC" id="fig|869279.4.peg.2366"/>
<dbReference type="Pfam" id="PF10609">
    <property type="entry name" value="ParA"/>
    <property type="match status" value="1"/>
</dbReference>
<evidence type="ECO:0000313" key="10">
    <source>
        <dbReference type="EMBL" id="KPL83214.1"/>
    </source>
</evidence>
<comment type="similarity">
    <text evidence="8">Belongs to the Mrp/NBP35 ATP-binding proteins family.</text>
</comment>
<dbReference type="CDD" id="cd02037">
    <property type="entry name" value="Mrp_NBP35"/>
    <property type="match status" value="1"/>
</dbReference>
<dbReference type="STRING" id="869279.SE15_08180"/>
<dbReference type="InterPro" id="IPR019591">
    <property type="entry name" value="Mrp/NBP35_ATP-bd"/>
</dbReference>
<keyword evidence="6 8" id="KW-0408">Iron</keyword>
<dbReference type="SUPFAM" id="SSF117916">
    <property type="entry name" value="Fe-S cluster assembly (FSCA) domain-like"/>
    <property type="match status" value="1"/>
</dbReference>
<evidence type="ECO:0000256" key="5">
    <source>
        <dbReference type="ARBA" id="ARBA00022840"/>
    </source>
</evidence>
<dbReference type="Gene3D" id="3.30.300.130">
    <property type="entry name" value="Fe-S cluster assembly (FSCA)"/>
    <property type="match status" value="1"/>
</dbReference>
<dbReference type="RefSeq" id="WP_054521622.1">
    <property type="nucleotide sequence ID" value="NZ_LGKO01000004.1"/>
</dbReference>
<protein>
    <recommendedName>
        <fullName evidence="8">Iron-sulfur cluster carrier protein</fullName>
    </recommendedName>
</protein>
<evidence type="ECO:0000256" key="3">
    <source>
        <dbReference type="ARBA" id="ARBA00022723"/>
    </source>
</evidence>
<dbReference type="Proteomes" id="UP000050544">
    <property type="component" value="Unassembled WGS sequence"/>
</dbReference>
<gene>
    <name evidence="10" type="ORF">SE15_08180</name>
</gene>
<keyword evidence="4 8" id="KW-0547">Nucleotide-binding</keyword>
<dbReference type="InterPro" id="IPR044304">
    <property type="entry name" value="NUBPL-like"/>
</dbReference>
<dbReference type="GO" id="GO:0051539">
    <property type="term" value="F:4 iron, 4 sulfur cluster binding"/>
    <property type="evidence" value="ECO:0007669"/>
    <property type="project" value="TreeGrafter"/>
</dbReference>
<name>A0A0P6XJ78_9CHLR</name>
<evidence type="ECO:0000256" key="1">
    <source>
        <dbReference type="ARBA" id="ARBA00007352"/>
    </source>
</evidence>
<comment type="caution">
    <text evidence="10">The sequence shown here is derived from an EMBL/GenBank/DDBJ whole genome shotgun (WGS) entry which is preliminary data.</text>
</comment>
<dbReference type="InterPro" id="IPR027417">
    <property type="entry name" value="P-loop_NTPase"/>
</dbReference>
<dbReference type="GO" id="GO:0046872">
    <property type="term" value="F:metal ion binding"/>
    <property type="evidence" value="ECO:0007669"/>
    <property type="project" value="UniProtKB-KW"/>
</dbReference>
<reference evidence="10 11" key="1">
    <citation type="submission" date="2015-07" db="EMBL/GenBank/DDBJ databases">
        <title>Whole genome sequence of Thermanaerothrix daxensis DSM 23592.</title>
        <authorList>
            <person name="Hemp J."/>
            <person name="Ward L.M."/>
            <person name="Pace L.A."/>
            <person name="Fischer W.W."/>
        </authorList>
    </citation>
    <scope>NUCLEOTIDE SEQUENCE [LARGE SCALE GENOMIC DNA]</scope>
    <source>
        <strain evidence="10 11">GNS-1</strain>
    </source>
</reference>
<evidence type="ECO:0000256" key="6">
    <source>
        <dbReference type="ARBA" id="ARBA00023004"/>
    </source>
</evidence>
<evidence type="ECO:0000256" key="4">
    <source>
        <dbReference type="ARBA" id="ARBA00022741"/>
    </source>
</evidence>
<evidence type="ECO:0000313" key="11">
    <source>
        <dbReference type="Proteomes" id="UP000050544"/>
    </source>
</evidence>
<evidence type="ECO:0000259" key="9">
    <source>
        <dbReference type="Pfam" id="PF01883"/>
    </source>
</evidence>
<dbReference type="GO" id="GO:0016226">
    <property type="term" value="P:iron-sulfur cluster assembly"/>
    <property type="evidence" value="ECO:0007669"/>
    <property type="project" value="InterPro"/>
</dbReference>
<dbReference type="PANTHER" id="PTHR42961">
    <property type="entry name" value="IRON-SULFUR PROTEIN NUBPL"/>
    <property type="match status" value="1"/>
</dbReference>
<dbReference type="EMBL" id="LGKO01000004">
    <property type="protein sequence ID" value="KPL83214.1"/>
    <property type="molecule type" value="Genomic_DNA"/>
</dbReference>
<proteinExistence type="inferred from homology"/>
<dbReference type="Gene3D" id="3.40.50.300">
    <property type="entry name" value="P-loop containing nucleotide triphosphate hydrolases"/>
    <property type="match status" value="1"/>
</dbReference>
<comment type="similarity">
    <text evidence="1">In the N-terminal section; belongs to the MIP18 family.</text>
</comment>
<evidence type="ECO:0000256" key="2">
    <source>
        <dbReference type="ARBA" id="ARBA00008205"/>
    </source>
</evidence>
<keyword evidence="3 8" id="KW-0479">Metal-binding</keyword>
<feature type="binding site" evidence="8">
    <location>
        <begin position="108"/>
        <end position="115"/>
    </location>
    <ligand>
        <name>ATP</name>
        <dbReference type="ChEBI" id="CHEBI:30616"/>
    </ligand>
</feature>
<dbReference type="FunFam" id="3.40.50.300:FF:001119">
    <property type="entry name" value="Iron-sulfur cluster carrier protein"/>
    <property type="match status" value="1"/>
</dbReference>
<dbReference type="OrthoDB" id="9809679at2"/>
<comment type="subunit">
    <text evidence="8">Homodimer.</text>
</comment>
<dbReference type="AlphaFoldDB" id="A0A0P6XJ78"/>
<keyword evidence="11" id="KW-1185">Reference proteome</keyword>
<dbReference type="PROSITE" id="PS01215">
    <property type="entry name" value="MRP"/>
    <property type="match status" value="1"/>
</dbReference>
<dbReference type="InterPro" id="IPR034904">
    <property type="entry name" value="FSCA_dom_sf"/>
</dbReference>
<evidence type="ECO:0000256" key="8">
    <source>
        <dbReference type="HAMAP-Rule" id="MF_02040"/>
    </source>
</evidence>